<name>A0ABX3G8W8_9ACTN</name>
<evidence type="ECO:0000313" key="4">
    <source>
        <dbReference type="Proteomes" id="UP000187151"/>
    </source>
</evidence>
<keyword evidence="2" id="KW-0472">Membrane</keyword>
<evidence type="ECO:0000313" key="3">
    <source>
        <dbReference type="EMBL" id="OLZ72585.1"/>
    </source>
</evidence>
<keyword evidence="4" id="KW-1185">Reference proteome</keyword>
<feature type="compositionally biased region" description="Basic and acidic residues" evidence="1">
    <location>
        <begin position="64"/>
        <end position="81"/>
    </location>
</feature>
<keyword evidence="2" id="KW-1133">Transmembrane helix</keyword>
<sequence>MSHVPTPAVEPPLPLAAESDIADHQLSGARPCPPASQVEPDKSVAANDTVELSPEPAETPTDATVDHQQQEPANKKPDARPRAKARKFLIWVAGLVLMAVVGGCSEAAATEGFDWLREWRTSHSR</sequence>
<gene>
    <name evidence="3" type="ORF">AVW11_04115</name>
</gene>
<keyword evidence="2" id="KW-0812">Transmembrane</keyword>
<feature type="transmembrane region" description="Helical" evidence="2">
    <location>
        <begin position="88"/>
        <end position="109"/>
    </location>
</feature>
<evidence type="ECO:0000256" key="2">
    <source>
        <dbReference type="SAM" id="Phobius"/>
    </source>
</evidence>
<dbReference type="Proteomes" id="UP000187151">
    <property type="component" value="Unassembled WGS sequence"/>
</dbReference>
<dbReference type="EMBL" id="MQUR01000005">
    <property type="protein sequence ID" value="OLZ72585.1"/>
    <property type="molecule type" value="Genomic_DNA"/>
</dbReference>
<feature type="region of interest" description="Disordered" evidence="1">
    <location>
        <begin position="1"/>
        <end position="82"/>
    </location>
</feature>
<comment type="caution">
    <text evidence="3">The sequence shown here is derived from an EMBL/GenBank/DDBJ whole genome shotgun (WGS) entry which is preliminary data.</text>
</comment>
<proteinExistence type="predicted"/>
<organism evidence="3 4">
    <name type="scientific">Streptomyces amritsarensis</name>
    <dbReference type="NCBI Taxonomy" id="681158"/>
    <lineage>
        <taxon>Bacteria</taxon>
        <taxon>Bacillati</taxon>
        <taxon>Actinomycetota</taxon>
        <taxon>Actinomycetes</taxon>
        <taxon>Kitasatosporales</taxon>
        <taxon>Streptomycetaceae</taxon>
        <taxon>Streptomyces</taxon>
    </lineage>
</organism>
<reference evidence="3 4" key="1">
    <citation type="submission" date="2016-01" db="EMBL/GenBank/DDBJ databases">
        <title>Streptomyces amritsarensis strain MTCC 11845 genome sequencing and assembly.</title>
        <authorList>
            <person name="Sharma D."/>
            <person name="Nair G.R."/>
            <person name="Kaur G."/>
            <person name="Manhas R.K."/>
            <person name="Mayilraj S."/>
        </authorList>
    </citation>
    <scope>NUCLEOTIDE SEQUENCE [LARGE SCALE GENOMIC DNA]</scope>
    <source>
        <strain evidence="3 4">MTCC 11845</strain>
    </source>
</reference>
<accession>A0ABX3G8W8</accession>
<protein>
    <submittedName>
        <fullName evidence="3">Uncharacterized protein</fullName>
    </submittedName>
</protein>
<dbReference type="RefSeq" id="WP_076043257.1">
    <property type="nucleotide sequence ID" value="NZ_MQUR01000005.1"/>
</dbReference>
<evidence type="ECO:0000256" key="1">
    <source>
        <dbReference type="SAM" id="MobiDB-lite"/>
    </source>
</evidence>